<dbReference type="Proteomes" id="UP000281406">
    <property type="component" value="Unassembled WGS sequence"/>
</dbReference>
<protein>
    <submittedName>
        <fullName evidence="1">Uncharacterized protein</fullName>
    </submittedName>
</protein>
<gene>
    <name evidence="1" type="ORF">DPX16_16895</name>
</gene>
<comment type="caution">
    <text evidence="1">The sequence shown here is derived from an EMBL/GenBank/DDBJ whole genome shotgun (WGS) entry which is preliminary data.</text>
</comment>
<dbReference type="AlphaFoldDB" id="A0A3N0YMC0"/>
<evidence type="ECO:0000313" key="2">
    <source>
        <dbReference type="Proteomes" id="UP000281406"/>
    </source>
</evidence>
<reference evidence="1 2" key="1">
    <citation type="submission" date="2018-10" db="EMBL/GenBank/DDBJ databases">
        <title>Genome assembly for a Yunnan-Guizhou Plateau 3E fish, Anabarilius grahami (Regan), and its evolutionary and genetic applications.</title>
        <authorList>
            <person name="Jiang W."/>
        </authorList>
    </citation>
    <scope>NUCLEOTIDE SEQUENCE [LARGE SCALE GENOMIC DNA]</scope>
    <source>
        <strain evidence="1">AG-KIZ</strain>
        <tissue evidence="1">Muscle</tissue>
    </source>
</reference>
<proteinExistence type="predicted"/>
<accession>A0A3N0YMC0</accession>
<keyword evidence="2" id="KW-1185">Reference proteome</keyword>
<name>A0A3N0YMC0_ANAGA</name>
<dbReference type="EMBL" id="RJVU01035834">
    <property type="protein sequence ID" value="ROL47307.1"/>
    <property type="molecule type" value="Genomic_DNA"/>
</dbReference>
<organism evidence="1 2">
    <name type="scientific">Anabarilius grahami</name>
    <name type="common">Kanglang fish</name>
    <name type="synonym">Barilius grahami</name>
    <dbReference type="NCBI Taxonomy" id="495550"/>
    <lineage>
        <taxon>Eukaryota</taxon>
        <taxon>Metazoa</taxon>
        <taxon>Chordata</taxon>
        <taxon>Craniata</taxon>
        <taxon>Vertebrata</taxon>
        <taxon>Euteleostomi</taxon>
        <taxon>Actinopterygii</taxon>
        <taxon>Neopterygii</taxon>
        <taxon>Teleostei</taxon>
        <taxon>Ostariophysi</taxon>
        <taxon>Cypriniformes</taxon>
        <taxon>Xenocyprididae</taxon>
        <taxon>Xenocypridinae</taxon>
        <taxon>Xenocypridinae incertae sedis</taxon>
        <taxon>Anabarilius</taxon>
    </lineage>
</organism>
<sequence length="86" mass="9515">MSQLHLCVCLRAIRDLTWHSGQVVASSTLTPEPCPPGLEYRQRLGEQVGGREGMKGWLTRTYSLCHRVSGVNGDSYALRQLSNSPT</sequence>
<evidence type="ECO:0000313" key="1">
    <source>
        <dbReference type="EMBL" id="ROL47307.1"/>
    </source>
</evidence>